<sequence length="84" mass="9747">MGLLFKIVIISIVLLYIVTKVGGFIFRNVYWLLGNEAVRRQQEEAKASPRRPFRNSGNVRVEPVREPKAQGRHDGEYVDYEEVK</sequence>
<organism evidence="3">
    <name type="scientific">uncultured Cytophagales bacterium</name>
    <dbReference type="NCBI Taxonomy" id="158755"/>
    <lineage>
        <taxon>Bacteria</taxon>
        <taxon>Pseudomonadati</taxon>
        <taxon>Bacteroidota</taxon>
        <taxon>Sphingobacteriia</taxon>
        <taxon>Sphingobacteriales</taxon>
        <taxon>environmental samples</taxon>
    </lineage>
</organism>
<name>A0A6J4JVV0_9SPHI</name>
<gene>
    <name evidence="3" type="ORF">AVDCRST_MAG56-4503</name>
</gene>
<keyword evidence="2" id="KW-1133">Transmembrane helix</keyword>
<evidence type="ECO:0000256" key="1">
    <source>
        <dbReference type="SAM" id="MobiDB-lite"/>
    </source>
</evidence>
<dbReference type="EMBL" id="CADCTQ010000369">
    <property type="protein sequence ID" value="CAA9288739.1"/>
    <property type="molecule type" value="Genomic_DNA"/>
</dbReference>
<keyword evidence="2" id="KW-0472">Membrane</keyword>
<feature type="region of interest" description="Disordered" evidence="1">
    <location>
        <begin position="43"/>
        <end position="84"/>
    </location>
</feature>
<evidence type="ECO:0008006" key="4">
    <source>
        <dbReference type="Google" id="ProtNLM"/>
    </source>
</evidence>
<feature type="compositionally biased region" description="Basic and acidic residues" evidence="1">
    <location>
        <begin position="62"/>
        <end position="84"/>
    </location>
</feature>
<proteinExistence type="predicted"/>
<evidence type="ECO:0000256" key="2">
    <source>
        <dbReference type="SAM" id="Phobius"/>
    </source>
</evidence>
<accession>A0A6J4JVV0</accession>
<dbReference type="AlphaFoldDB" id="A0A6J4JVV0"/>
<protein>
    <recommendedName>
        <fullName evidence="4">DUF4834 domain-containing protein</fullName>
    </recommendedName>
</protein>
<feature type="transmembrane region" description="Helical" evidence="2">
    <location>
        <begin position="7"/>
        <end position="26"/>
    </location>
</feature>
<evidence type="ECO:0000313" key="3">
    <source>
        <dbReference type="EMBL" id="CAA9288739.1"/>
    </source>
</evidence>
<keyword evidence="2" id="KW-0812">Transmembrane</keyword>
<reference evidence="3" key="1">
    <citation type="submission" date="2020-02" db="EMBL/GenBank/DDBJ databases">
        <authorList>
            <person name="Meier V. D."/>
        </authorList>
    </citation>
    <scope>NUCLEOTIDE SEQUENCE</scope>
    <source>
        <strain evidence="3">AVDCRST_MAG56</strain>
    </source>
</reference>